<feature type="domain" description="PAS" evidence="8">
    <location>
        <begin position="1"/>
        <end position="44"/>
    </location>
</feature>
<dbReference type="InterPro" id="IPR005467">
    <property type="entry name" value="His_kinase_dom"/>
</dbReference>
<dbReference type="Pfam" id="PF00512">
    <property type="entry name" value="HisKA"/>
    <property type="match status" value="1"/>
</dbReference>
<evidence type="ECO:0000256" key="4">
    <source>
        <dbReference type="ARBA" id="ARBA00022679"/>
    </source>
</evidence>
<dbReference type="Pfam" id="PF00989">
    <property type="entry name" value="PAS"/>
    <property type="match status" value="1"/>
</dbReference>
<dbReference type="OrthoDB" id="9815750at2"/>
<dbReference type="InterPro" id="IPR003594">
    <property type="entry name" value="HATPase_dom"/>
</dbReference>
<evidence type="ECO:0000256" key="3">
    <source>
        <dbReference type="ARBA" id="ARBA00022553"/>
    </source>
</evidence>
<dbReference type="GO" id="GO:0000155">
    <property type="term" value="F:phosphorelay sensor kinase activity"/>
    <property type="evidence" value="ECO:0007669"/>
    <property type="project" value="InterPro"/>
</dbReference>
<dbReference type="Proteomes" id="UP000002572">
    <property type="component" value="Chromosome"/>
</dbReference>
<dbReference type="STRING" id="653733.Selin_1378"/>
<proteinExistence type="predicted"/>
<dbReference type="Gene3D" id="3.30.450.20">
    <property type="entry name" value="PAS domain"/>
    <property type="match status" value="1"/>
</dbReference>
<dbReference type="NCBIfam" id="TIGR00229">
    <property type="entry name" value="sensory_box"/>
    <property type="match status" value="1"/>
</dbReference>
<dbReference type="PANTHER" id="PTHR43711">
    <property type="entry name" value="TWO-COMPONENT HISTIDINE KINASE"/>
    <property type="match status" value="1"/>
</dbReference>
<evidence type="ECO:0000259" key="7">
    <source>
        <dbReference type="PROSITE" id="PS50109"/>
    </source>
</evidence>
<dbReference type="PROSITE" id="PS50109">
    <property type="entry name" value="HIS_KIN"/>
    <property type="match status" value="1"/>
</dbReference>
<keyword evidence="3" id="KW-0597">Phosphoprotein</keyword>
<evidence type="ECO:0000256" key="2">
    <source>
        <dbReference type="ARBA" id="ARBA00012438"/>
    </source>
</evidence>
<dbReference type="InterPro" id="IPR000014">
    <property type="entry name" value="PAS"/>
</dbReference>
<evidence type="ECO:0000256" key="6">
    <source>
        <dbReference type="ARBA" id="ARBA00023012"/>
    </source>
</evidence>
<dbReference type="InterPro" id="IPR035965">
    <property type="entry name" value="PAS-like_dom_sf"/>
</dbReference>
<gene>
    <name evidence="9" type="ordered locus">Selin_1378</name>
</gene>
<dbReference type="EC" id="2.7.13.3" evidence="2"/>
<dbReference type="SMART" id="SM00387">
    <property type="entry name" value="HATPase_c"/>
    <property type="match status" value="1"/>
</dbReference>
<feature type="domain" description="Histidine kinase" evidence="7">
    <location>
        <begin position="133"/>
        <end position="347"/>
    </location>
</feature>
<dbReference type="RefSeq" id="WP_013505994.1">
    <property type="nucleotide sequence ID" value="NC_014836.1"/>
</dbReference>
<protein>
    <recommendedName>
        <fullName evidence="2">histidine kinase</fullName>
        <ecNumber evidence="2">2.7.13.3</ecNumber>
    </recommendedName>
</protein>
<keyword evidence="5" id="KW-0418">Kinase</keyword>
<dbReference type="PANTHER" id="PTHR43711:SF1">
    <property type="entry name" value="HISTIDINE KINASE 1"/>
    <property type="match status" value="1"/>
</dbReference>
<evidence type="ECO:0000256" key="5">
    <source>
        <dbReference type="ARBA" id="ARBA00022777"/>
    </source>
</evidence>
<keyword evidence="10" id="KW-1185">Reference proteome</keyword>
<dbReference type="InterPro" id="IPR004358">
    <property type="entry name" value="Sig_transdc_His_kin-like_C"/>
</dbReference>
<dbReference type="EMBL" id="CP002432">
    <property type="protein sequence ID" value="ADU66113.1"/>
    <property type="molecule type" value="Genomic_DNA"/>
</dbReference>
<evidence type="ECO:0000256" key="1">
    <source>
        <dbReference type="ARBA" id="ARBA00000085"/>
    </source>
</evidence>
<evidence type="ECO:0000313" key="10">
    <source>
        <dbReference type="Proteomes" id="UP000002572"/>
    </source>
</evidence>
<dbReference type="PROSITE" id="PS50112">
    <property type="entry name" value="PAS"/>
    <property type="match status" value="1"/>
</dbReference>
<dbReference type="Pfam" id="PF02518">
    <property type="entry name" value="HATPase_c"/>
    <property type="match status" value="1"/>
</dbReference>
<comment type="catalytic activity">
    <reaction evidence="1">
        <text>ATP + protein L-histidine = ADP + protein N-phospho-L-histidine.</text>
        <dbReference type="EC" id="2.7.13.3"/>
    </reaction>
</comment>
<dbReference type="HOGENOM" id="CLU_000445_114_39_0"/>
<organism evidence="9 10">
    <name type="scientific">Desulfurispirillum indicum (strain ATCC BAA-1389 / DSM 22839 / S5)</name>
    <dbReference type="NCBI Taxonomy" id="653733"/>
    <lineage>
        <taxon>Bacteria</taxon>
        <taxon>Pseudomonadati</taxon>
        <taxon>Chrysiogenota</taxon>
        <taxon>Chrysiogenia</taxon>
        <taxon>Chrysiogenales</taxon>
        <taxon>Chrysiogenaceae</taxon>
        <taxon>Desulfurispirillum</taxon>
    </lineage>
</organism>
<dbReference type="InParanoid" id="E6W677"/>
<dbReference type="SUPFAM" id="SSF47384">
    <property type="entry name" value="Homodimeric domain of signal transducing histidine kinase"/>
    <property type="match status" value="1"/>
</dbReference>
<dbReference type="InterPro" id="IPR003661">
    <property type="entry name" value="HisK_dim/P_dom"/>
</dbReference>
<dbReference type="KEGG" id="din:Selin_1378"/>
<dbReference type="Gene3D" id="1.10.287.130">
    <property type="match status" value="1"/>
</dbReference>
<evidence type="ECO:0000313" key="9">
    <source>
        <dbReference type="EMBL" id="ADU66113.1"/>
    </source>
</evidence>
<dbReference type="SUPFAM" id="SSF55785">
    <property type="entry name" value="PYP-like sensor domain (PAS domain)"/>
    <property type="match status" value="1"/>
</dbReference>
<dbReference type="InterPro" id="IPR013767">
    <property type="entry name" value="PAS_fold"/>
</dbReference>
<dbReference type="Gene3D" id="3.30.565.10">
    <property type="entry name" value="Histidine kinase-like ATPase, C-terminal domain"/>
    <property type="match status" value="1"/>
</dbReference>
<keyword evidence="4" id="KW-0808">Transferase</keyword>
<dbReference type="SMART" id="SM00091">
    <property type="entry name" value="PAS"/>
    <property type="match status" value="1"/>
</dbReference>
<dbReference type="GO" id="GO:0006355">
    <property type="term" value="P:regulation of DNA-templated transcription"/>
    <property type="evidence" value="ECO:0007669"/>
    <property type="project" value="InterPro"/>
</dbReference>
<sequence>MSRWKSIANSLPVGVLLVGADGRVGDINHEGENILGISRNRLIGTPVQRYFDNEGLLQEQIRQCLTSGRTISLDEISQLRSSLSKPVSVEVSYSYYDEQYVIMLIRDISKRLDIAKNNALLFDYHYIERILSEVAHEIKNPLSAILGASRLIQESEDSSVVPLAGIISEEALRLENMLSSIQSFARPPQLEPAAVNIHRILKNLVQRQLPMLDEKHIEVREYYDPSIPEIYADEEKLYQVFLNLFKNAMEASTLHSSIAIITGVSLGDSPGTGYNTWIFIRFQDQGSGVVPDAKDKLFMPFFTTKTQGSGLGLPISMKIVRAHGGKIEIESTVGIGTSVTVFLPLKQRPARQEAFHDVDS</sequence>
<dbReference type="InterPro" id="IPR036890">
    <property type="entry name" value="HATPase_C_sf"/>
</dbReference>
<dbReference type="eggNOG" id="COG3852">
    <property type="taxonomic scope" value="Bacteria"/>
</dbReference>
<dbReference type="CDD" id="cd00082">
    <property type="entry name" value="HisKA"/>
    <property type="match status" value="1"/>
</dbReference>
<accession>E6W677</accession>
<dbReference type="CDD" id="cd00130">
    <property type="entry name" value="PAS"/>
    <property type="match status" value="1"/>
</dbReference>
<dbReference type="PRINTS" id="PR00344">
    <property type="entry name" value="BCTRLSENSOR"/>
</dbReference>
<dbReference type="AlphaFoldDB" id="E6W677"/>
<dbReference type="InterPro" id="IPR036097">
    <property type="entry name" value="HisK_dim/P_sf"/>
</dbReference>
<dbReference type="SMART" id="SM00388">
    <property type="entry name" value="HisKA"/>
    <property type="match status" value="1"/>
</dbReference>
<reference evidence="9 10" key="1">
    <citation type="submission" date="2010-12" db="EMBL/GenBank/DDBJ databases">
        <title>Complete sequence of Desulfurispirillum indicum S5.</title>
        <authorList>
            <consortium name="US DOE Joint Genome Institute"/>
            <person name="Lucas S."/>
            <person name="Copeland A."/>
            <person name="Lapidus A."/>
            <person name="Cheng J.-F."/>
            <person name="Goodwin L."/>
            <person name="Pitluck S."/>
            <person name="Chertkov O."/>
            <person name="Held B."/>
            <person name="Detter J.C."/>
            <person name="Han C."/>
            <person name="Tapia R."/>
            <person name="Land M."/>
            <person name="Hauser L."/>
            <person name="Kyrpides N."/>
            <person name="Ivanova N."/>
            <person name="Mikhailova N."/>
            <person name="Haggblom M."/>
            <person name="Rauschenbach I."/>
            <person name="Bini E."/>
            <person name="Woyke T."/>
        </authorList>
    </citation>
    <scope>NUCLEOTIDE SEQUENCE [LARGE SCALE GENOMIC DNA]</scope>
    <source>
        <strain evidence="10">ATCC BAA-1389 / DSM 22839 / S5</strain>
    </source>
</reference>
<name>E6W677_DESIS</name>
<evidence type="ECO:0000259" key="8">
    <source>
        <dbReference type="PROSITE" id="PS50112"/>
    </source>
</evidence>
<keyword evidence="6" id="KW-0902">Two-component regulatory system</keyword>
<dbReference type="SUPFAM" id="SSF55874">
    <property type="entry name" value="ATPase domain of HSP90 chaperone/DNA topoisomerase II/histidine kinase"/>
    <property type="match status" value="1"/>
</dbReference>
<dbReference type="InterPro" id="IPR050736">
    <property type="entry name" value="Sensor_HK_Regulatory"/>
</dbReference>